<dbReference type="Proteomes" id="UP000006727">
    <property type="component" value="Chromosome 23"/>
</dbReference>
<keyword evidence="2" id="KW-0808">Transferase</keyword>
<reference evidence="6" key="3">
    <citation type="submission" date="2020-12" db="UniProtKB">
        <authorList>
            <consortium name="EnsemblPlants"/>
        </authorList>
    </citation>
    <scope>IDENTIFICATION</scope>
</reference>
<gene>
    <name evidence="6" type="primary">LOC112276043</name>
    <name evidence="5" type="ORF">PHYPA_027646</name>
</gene>
<evidence type="ECO:0000256" key="2">
    <source>
        <dbReference type="ARBA" id="ARBA00022679"/>
    </source>
</evidence>
<keyword evidence="3" id="KW-0949">S-adenosyl-L-methionine</keyword>
<dbReference type="SUPFAM" id="SSF53335">
    <property type="entry name" value="S-adenosyl-L-methionine-dependent methyltransferases"/>
    <property type="match status" value="1"/>
</dbReference>
<dbReference type="PANTHER" id="PTHR10509">
    <property type="entry name" value="O-METHYLTRANSFERASE-RELATED"/>
    <property type="match status" value="1"/>
</dbReference>
<dbReference type="SMR" id="A0A2K1II55"/>
<dbReference type="CDD" id="cd02440">
    <property type="entry name" value="AdoMet_MTases"/>
    <property type="match status" value="1"/>
</dbReference>
<dbReference type="PROSITE" id="PS51682">
    <property type="entry name" value="SAM_OMT_I"/>
    <property type="match status" value="1"/>
</dbReference>
<dbReference type="RefSeq" id="XP_024362766.1">
    <property type="nucleotide sequence ID" value="XM_024506998.2"/>
</dbReference>
<dbReference type="OrthoDB" id="10251242at2759"/>
<reference evidence="5 7" key="1">
    <citation type="journal article" date="2008" name="Science">
        <title>The Physcomitrella genome reveals evolutionary insights into the conquest of land by plants.</title>
        <authorList>
            <person name="Rensing S."/>
            <person name="Lang D."/>
            <person name="Zimmer A."/>
            <person name="Terry A."/>
            <person name="Salamov A."/>
            <person name="Shapiro H."/>
            <person name="Nishiyama T."/>
            <person name="Perroud P.-F."/>
            <person name="Lindquist E."/>
            <person name="Kamisugi Y."/>
            <person name="Tanahashi T."/>
            <person name="Sakakibara K."/>
            <person name="Fujita T."/>
            <person name="Oishi K."/>
            <person name="Shin-I T."/>
            <person name="Kuroki Y."/>
            <person name="Toyoda A."/>
            <person name="Suzuki Y."/>
            <person name="Hashimoto A."/>
            <person name="Yamaguchi K."/>
            <person name="Sugano A."/>
            <person name="Kohara Y."/>
            <person name="Fujiyama A."/>
            <person name="Anterola A."/>
            <person name="Aoki S."/>
            <person name="Ashton N."/>
            <person name="Barbazuk W.B."/>
            <person name="Barker E."/>
            <person name="Bennetzen J."/>
            <person name="Bezanilla M."/>
            <person name="Blankenship R."/>
            <person name="Cho S.H."/>
            <person name="Dutcher S."/>
            <person name="Estelle M."/>
            <person name="Fawcett J.A."/>
            <person name="Gundlach H."/>
            <person name="Hanada K."/>
            <person name="Heyl A."/>
            <person name="Hicks K.A."/>
            <person name="Hugh J."/>
            <person name="Lohr M."/>
            <person name="Mayer K."/>
            <person name="Melkozernov A."/>
            <person name="Murata T."/>
            <person name="Nelson D."/>
            <person name="Pils B."/>
            <person name="Prigge M."/>
            <person name="Reiss B."/>
            <person name="Renner T."/>
            <person name="Rombauts S."/>
            <person name="Rushton P."/>
            <person name="Sanderfoot A."/>
            <person name="Schween G."/>
            <person name="Shiu S.-H."/>
            <person name="Stueber K."/>
            <person name="Theodoulou F.L."/>
            <person name="Tu H."/>
            <person name="Van de Peer Y."/>
            <person name="Verrier P.J."/>
            <person name="Waters E."/>
            <person name="Wood A."/>
            <person name="Yang L."/>
            <person name="Cove D."/>
            <person name="Cuming A."/>
            <person name="Hasebe M."/>
            <person name="Lucas S."/>
            <person name="Mishler D.B."/>
            <person name="Reski R."/>
            <person name="Grigoriev I."/>
            <person name="Quatrano R.S."/>
            <person name="Boore J.L."/>
        </authorList>
    </citation>
    <scope>NUCLEOTIDE SEQUENCE [LARGE SCALE GENOMIC DNA]</scope>
    <source>
        <strain evidence="6 7">cv. Gransden 2004</strain>
    </source>
</reference>
<dbReference type="Gene3D" id="3.40.50.150">
    <property type="entry name" value="Vaccinia Virus protein VP39"/>
    <property type="match status" value="1"/>
</dbReference>
<evidence type="ECO:0000313" key="7">
    <source>
        <dbReference type="Proteomes" id="UP000006727"/>
    </source>
</evidence>
<evidence type="ECO:0000313" key="5">
    <source>
        <dbReference type="EMBL" id="PNR28954.1"/>
    </source>
</evidence>
<proteinExistence type="inferred from homology"/>
<dbReference type="GO" id="GO:0008757">
    <property type="term" value="F:S-adenosylmethionine-dependent methyltransferase activity"/>
    <property type="evidence" value="ECO:0000318"/>
    <property type="project" value="GO_Central"/>
</dbReference>
<evidence type="ECO:0000313" key="6">
    <source>
        <dbReference type="EnsemblPlants" id="Pp3c23_5530V3.1"/>
    </source>
</evidence>
<comment type="similarity">
    <text evidence="4">Belongs to the class I-like SAM-binding methyltransferase superfamily. Cation-dependent O-methyltransferase family.</text>
</comment>
<dbReference type="InterPro" id="IPR050362">
    <property type="entry name" value="Cation-dep_OMT"/>
</dbReference>
<protein>
    <recommendedName>
        <fullName evidence="8">Caffeoyl-CoA O-methyltransferase</fullName>
    </recommendedName>
</protein>
<reference evidence="5 7" key="2">
    <citation type="journal article" date="2018" name="Plant J.">
        <title>The Physcomitrella patens chromosome-scale assembly reveals moss genome structure and evolution.</title>
        <authorList>
            <person name="Lang D."/>
            <person name="Ullrich K.K."/>
            <person name="Murat F."/>
            <person name="Fuchs J."/>
            <person name="Jenkins J."/>
            <person name="Haas F.B."/>
            <person name="Piednoel M."/>
            <person name="Gundlach H."/>
            <person name="Van Bel M."/>
            <person name="Meyberg R."/>
            <person name="Vives C."/>
            <person name="Morata J."/>
            <person name="Symeonidi A."/>
            <person name="Hiss M."/>
            <person name="Muchero W."/>
            <person name="Kamisugi Y."/>
            <person name="Saleh O."/>
            <person name="Blanc G."/>
            <person name="Decker E.L."/>
            <person name="van Gessel N."/>
            <person name="Grimwood J."/>
            <person name="Hayes R.D."/>
            <person name="Graham S.W."/>
            <person name="Gunter L.E."/>
            <person name="McDaniel S.F."/>
            <person name="Hoernstein S.N.W."/>
            <person name="Larsson A."/>
            <person name="Li F.W."/>
            <person name="Perroud P.F."/>
            <person name="Phillips J."/>
            <person name="Ranjan P."/>
            <person name="Rokshar D.S."/>
            <person name="Rothfels C.J."/>
            <person name="Schneider L."/>
            <person name="Shu S."/>
            <person name="Stevenson D.W."/>
            <person name="Thummler F."/>
            <person name="Tillich M."/>
            <person name="Villarreal Aguilar J.C."/>
            <person name="Widiez T."/>
            <person name="Wong G.K."/>
            <person name="Wymore A."/>
            <person name="Zhang Y."/>
            <person name="Zimmer A.D."/>
            <person name="Quatrano R.S."/>
            <person name="Mayer K.F.X."/>
            <person name="Goodstein D."/>
            <person name="Casacuberta J.M."/>
            <person name="Vandepoele K."/>
            <person name="Reski R."/>
            <person name="Cuming A.C."/>
            <person name="Tuskan G.A."/>
            <person name="Maumus F."/>
            <person name="Salse J."/>
            <person name="Schmutz J."/>
            <person name="Rensing S.A."/>
        </authorList>
    </citation>
    <scope>NUCLEOTIDE SEQUENCE [LARGE SCALE GENOMIC DNA]</scope>
    <source>
        <strain evidence="6 7">cv. Gransden 2004</strain>
    </source>
</reference>
<dbReference type="InterPro" id="IPR029063">
    <property type="entry name" value="SAM-dependent_MTases_sf"/>
</dbReference>
<dbReference type="GO" id="GO:0008171">
    <property type="term" value="F:O-methyltransferase activity"/>
    <property type="evidence" value="ECO:0007669"/>
    <property type="project" value="InterPro"/>
</dbReference>
<evidence type="ECO:0000256" key="4">
    <source>
        <dbReference type="ARBA" id="ARBA00023453"/>
    </source>
</evidence>
<evidence type="ECO:0008006" key="8">
    <source>
        <dbReference type="Google" id="ProtNLM"/>
    </source>
</evidence>
<dbReference type="InterPro" id="IPR002935">
    <property type="entry name" value="SAM_O-MeTrfase"/>
</dbReference>
<keyword evidence="1" id="KW-0489">Methyltransferase</keyword>
<dbReference type="OMA" id="CDITDRW"/>
<dbReference type="GeneID" id="112276043"/>
<dbReference type="Pfam" id="PF01596">
    <property type="entry name" value="Methyltransf_3"/>
    <property type="match status" value="1"/>
</dbReference>
<dbReference type="PaxDb" id="3218-PP1S16_28V6.1"/>
<dbReference type="EMBL" id="ABEU02000023">
    <property type="protein sequence ID" value="PNR28954.1"/>
    <property type="molecule type" value="Genomic_DNA"/>
</dbReference>
<dbReference type="PANTHER" id="PTHR10509:SF81">
    <property type="entry name" value="CAFFEOYL-COA O-METHYLTRANSFERASE 1"/>
    <property type="match status" value="1"/>
</dbReference>
<dbReference type="Gramene" id="Pp3c23_5530V3.2">
    <property type="protein sequence ID" value="Pp3c23_5530V3.2"/>
    <property type="gene ID" value="Pp3c23_5530"/>
</dbReference>
<accession>A0A2K1II55</accession>
<evidence type="ECO:0000256" key="1">
    <source>
        <dbReference type="ARBA" id="ARBA00022603"/>
    </source>
</evidence>
<sequence>MVIAGNGEIEKQPFREMGLDLEDVEEVEEVATQVKGRHVETGHKTLLRSSALYKYILDTSVYPREAGELKELRQLTERHSWNMMATPPDEGQFLMLLLRLMNAKRTLEIGVYTGYSLLCTALALPPDGKVIALDISKEWYDIGAPVIQKAGVAHKIDFRDGPAMDSIEVLLQDDKNHDSFDFIFVDADKDNYLNYHKKLMKLVRVGGLIGYDNTLWNGALVAGADDPLPKYLHYYKPFILELNSFLAKDPRIQISQVPISDGVTLCRRLF</sequence>
<dbReference type="AlphaFoldDB" id="A0A2K1II55"/>
<dbReference type="Gramene" id="Pp3c23_5530V3.1">
    <property type="protein sequence ID" value="Pp3c23_5530V3.1"/>
    <property type="gene ID" value="Pp3c23_5530"/>
</dbReference>
<dbReference type="STRING" id="3218.A0A2K1II55"/>
<dbReference type="GO" id="GO:0032259">
    <property type="term" value="P:methylation"/>
    <property type="evidence" value="ECO:0007669"/>
    <property type="project" value="UniProtKB-KW"/>
</dbReference>
<dbReference type="EnsemblPlants" id="Pp3c23_5530V3.1">
    <property type="protein sequence ID" value="Pp3c23_5530V3.1"/>
    <property type="gene ID" value="Pp3c23_5530"/>
</dbReference>
<evidence type="ECO:0000256" key="3">
    <source>
        <dbReference type="ARBA" id="ARBA00022691"/>
    </source>
</evidence>
<organism evidence="5">
    <name type="scientific">Physcomitrium patens</name>
    <name type="common">Spreading-leaved earth moss</name>
    <name type="synonym">Physcomitrella patens</name>
    <dbReference type="NCBI Taxonomy" id="3218"/>
    <lineage>
        <taxon>Eukaryota</taxon>
        <taxon>Viridiplantae</taxon>
        <taxon>Streptophyta</taxon>
        <taxon>Embryophyta</taxon>
        <taxon>Bryophyta</taxon>
        <taxon>Bryophytina</taxon>
        <taxon>Bryopsida</taxon>
        <taxon>Funariidae</taxon>
        <taxon>Funariales</taxon>
        <taxon>Funariaceae</taxon>
        <taxon>Physcomitrium</taxon>
    </lineage>
</organism>
<keyword evidence="7" id="KW-1185">Reference proteome</keyword>
<name>A0A2K1II55_PHYPA</name>
<dbReference type="EnsemblPlants" id="Pp3c23_5530V3.2">
    <property type="protein sequence ID" value="Pp3c23_5530V3.2"/>
    <property type="gene ID" value="Pp3c23_5530"/>
</dbReference>